<dbReference type="GO" id="GO:0005085">
    <property type="term" value="F:guanyl-nucleotide exchange factor activity"/>
    <property type="evidence" value="ECO:0007669"/>
    <property type="project" value="UniProtKB-KW"/>
</dbReference>
<dbReference type="CDD" id="cd13389">
    <property type="entry name" value="PH1_FGD5_FGD6"/>
    <property type="match status" value="1"/>
</dbReference>
<dbReference type="InterPro" id="IPR000219">
    <property type="entry name" value="DH_dom"/>
</dbReference>
<dbReference type="InParanoid" id="E0VID4"/>
<dbReference type="InterPro" id="IPR017455">
    <property type="entry name" value="Znf_FYVE-rel"/>
</dbReference>
<dbReference type="GeneID" id="8237909"/>
<comment type="subcellular location">
    <subcellularLocation>
        <location evidence="1">Cytoplasm</location>
        <location evidence="1">Cytoskeleton</location>
    </subcellularLocation>
</comment>
<dbReference type="PANTHER" id="PTHR12673">
    <property type="entry name" value="FACIOGENITAL DYSPLASIA PROTEIN"/>
    <property type="match status" value="1"/>
</dbReference>
<dbReference type="EMBL" id="DS235196">
    <property type="protein sequence ID" value="EEB13140.1"/>
    <property type="molecule type" value="Genomic_DNA"/>
</dbReference>
<feature type="region of interest" description="Disordered" evidence="9">
    <location>
        <begin position="296"/>
        <end position="328"/>
    </location>
</feature>
<evidence type="ECO:0000313" key="13">
    <source>
        <dbReference type="EMBL" id="EEB13140.1"/>
    </source>
</evidence>
<dbReference type="SUPFAM" id="SSF57903">
    <property type="entry name" value="FYVE/PHD zinc finger"/>
    <property type="match status" value="1"/>
</dbReference>
<feature type="domain" description="FYVE-type" evidence="12">
    <location>
        <begin position="809"/>
        <end position="868"/>
    </location>
</feature>
<dbReference type="SMART" id="SM00325">
    <property type="entry name" value="RhoGEF"/>
    <property type="match status" value="1"/>
</dbReference>
<evidence type="ECO:0000256" key="8">
    <source>
        <dbReference type="PROSITE-ProRule" id="PRU00091"/>
    </source>
</evidence>
<dbReference type="Pfam" id="PF00169">
    <property type="entry name" value="PH"/>
    <property type="match status" value="2"/>
</dbReference>
<proteinExistence type="predicted"/>
<gene>
    <name evidence="14" type="primary">8237909</name>
    <name evidence="13" type="ORF">Phum_PHUM226100</name>
</gene>
<dbReference type="VEuPathDB" id="VectorBase:PHUM226100"/>
<feature type="compositionally biased region" description="Low complexity" evidence="9">
    <location>
        <begin position="308"/>
        <end position="324"/>
    </location>
</feature>
<dbReference type="eggNOG" id="KOG1729">
    <property type="taxonomic scope" value="Eukaryota"/>
</dbReference>
<dbReference type="PANTHER" id="PTHR12673:SF267">
    <property type="entry name" value="PROTEIN CBG10230"/>
    <property type="match status" value="1"/>
</dbReference>
<dbReference type="PROSITE" id="PS50010">
    <property type="entry name" value="DH_2"/>
    <property type="match status" value="1"/>
</dbReference>
<dbReference type="SMART" id="SM00233">
    <property type="entry name" value="PH"/>
    <property type="match status" value="2"/>
</dbReference>
<evidence type="ECO:0000256" key="5">
    <source>
        <dbReference type="ARBA" id="ARBA00022771"/>
    </source>
</evidence>
<keyword evidence="3" id="KW-0344">Guanine-nucleotide releasing factor</keyword>
<dbReference type="InterPro" id="IPR001849">
    <property type="entry name" value="PH_domain"/>
</dbReference>
<keyword evidence="7" id="KW-0206">Cytoskeleton</keyword>
<evidence type="ECO:0000259" key="12">
    <source>
        <dbReference type="PROSITE" id="PS50178"/>
    </source>
</evidence>
<keyword evidence="6" id="KW-0862">Zinc</keyword>
<evidence type="ECO:0000256" key="3">
    <source>
        <dbReference type="ARBA" id="ARBA00022658"/>
    </source>
</evidence>
<dbReference type="GO" id="GO:0005856">
    <property type="term" value="C:cytoskeleton"/>
    <property type="evidence" value="ECO:0007669"/>
    <property type="project" value="UniProtKB-SubCell"/>
</dbReference>
<feature type="domain" description="PH" evidence="10">
    <location>
        <begin position="910"/>
        <end position="1001"/>
    </location>
</feature>
<dbReference type="HOGENOM" id="CLU_299629_0_0_1"/>
<organism>
    <name type="scientific">Pediculus humanus subsp. corporis</name>
    <name type="common">Body louse</name>
    <dbReference type="NCBI Taxonomy" id="121224"/>
    <lineage>
        <taxon>Eukaryota</taxon>
        <taxon>Metazoa</taxon>
        <taxon>Ecdysozoa</taxon>
        <taxon>Arthropoda</taxon>
        <taxon>Hexapoda</taxon>
        <taxon>Insecta</taxon>
        <taxon>Pterygota</taxon>
        <taxon>Neoptera</taxon>
        <taxon>Paraneoptera</taxon>
        <taxon>Psocodea</taxon>
        <taxon>Troctomorpha</taxon>
        <taxon>Phthiraptera</taxon>
        <taxon>Anoplura</taxon>
        <taxon>Pediculidae</taxon>
        <taxon>Pediculus</taxon>
    </lineage>
</organism>
<evidence type="ECO:0000256" key="9">
    <source>
        <dbReference type="SAM" id="MobiDB-lite"/>
    </source>
</evidence>
<dbReference type="EMBL" id="AAZO01002631">
    <property type="status" value="NOT_ANNOTATED_CDS"/>
    <property type="molecule type" value="Genomic_DNA"/>
</dbReference>
<name>E0VID4_PEDHC</name>
<feature type="compositionally biased region" description="Polar residues" evidence="9">
    <location>
        <begin position="70"/>
        <end position="80"/>
    </location>
</feature>
<dbReference type="InterPro" id="IPR051092">
    <property type="entry name" value="FYVE_RhoGEF_PH"/>
</dbReference>
<dbReference type="GO" id="GO:0005737">
    <property type="term" value="C:cytoplasm"/>
    <property type="evidence" value="ECO:0007669"/>
    <property type="project" value="TreeGrafter"/>
</dbReference>
<dbReference type="Gene3D" id="2.30.29.30">
    <property type="entry name" value="Pleckstrin-homology domain (PH domain)/Phosphotyrosine-binding domain (PTB)"/>
    <property type="match status" value="2"/>
</dbReference>
<keyword evidence="15" id="KW-1185">Reference proteome</keyword>
<feature type="domain" description="DH" evidence="11">
    <location>
        <begin position="467"/>
        <end position="656"/>
    </location>
</feature>
<dbReference type="KEGG" id="phu:Phum_PHUM226100"/>
<evidence type="ECO:0000256" key="4">
    <source>
        <dbReference type="ARBA" id="ARBA00022723"/>
    </source>
</evidence>
<dbReference type="EnsemblMetazoa" id="PHUM226100-RA">
    <property type="protein sequence ID" value="PHUM226100-PA"/>
    <property type="gene ID" value="PHUM226100"/>
</dbReference>
<dbReference type="InterPro" id="IPR011011">
    <property type="entry name" value="Znf_FYVE_PHD"/>
</dbReference>
<dbReference type="OrthoDB" id="245697at2759"/>
<dbReference type="InterPro" id="IPR013083">
    <property type="entry name" value="Znf_RING/FYVE/PHD"/>
</dbReference>
<dbReference type="AlphaFoldDB" id="E0VID4"/>
<protein>
    <submittedName>
        <fullName evidence="13">FYVE, RhoGEF and PH domain-containing protein, putative</fullName>
    </submittedName>
</protein>
<feature type="region of interest" description="Disordered" evidence="9">
    <location>
        <begin position="396"/>
        <end position="449"/>
    </location>
</feature>
<dbReference type="RefSeq" id="XP_002425878.1">
    <property type="nucleotide sequence ID" value="XM_002425833.1"/>
</dbReference>
<feature type="compositionally biased region" description="Pro residues" evidence="9">
    <location>
        <begin position="91"/>
        <end position="101"/>
    </location>
</feature>
<dbReference type="Pfam" id="PF01363">
    <property type="entry name" value="FYVE"/>
    <property type="match status" value="1"/>
</dbReference>
<feature type="compositionally biased region" description="Low complexity" evidence="9">
    <location>
        <begin position="1"/>
        <end position="41"/>
    </location>
</feature>
<keyword evidence="5 8" id="KW-0863">Zinc-finger</keyword>
<evidence type="ECO:0000256" key="7">
    <source>
        <dbReference type="ARBA" id="ARBA00023212"/>
    </source>
</evidence>
<sequence>MSSPNNVNYETNNNNNNNNNNLTKLKNVKPPLLPKPQIIKLESGNHRVIKSNPNSPEINSNSKIDDRKSSSYSVQKTMKYQNDKQSHKPNSKPPYISPKPQLPSKLHVHELNSETVNNTNLYNNVGSKVNLNNDSIENKLTTETSTSYEHNNSGLGLHTTSDNQDLHRVSLDEKFKNPILGKNGDLNQTVKDLFNNPEQLTEFCKQVEMCSKHSHLLKYNVDTTANCQKWEKNLDELDLALKSPKSFLHSYTNSSNQIKENVIQNCEKSEKKKNDNVSSFLYKNTINCSFKVNKNKRSGQEHNEMTSDNFNENPINDNADNNFNTDKKRSLKLDTTKKTDEYVPGGDTSNSDGSSFSKRFPWFGSFGKGNKKENRQKERCVSQFYASSNVKDSIFHEKNRTKSLPNIKHPRVVSDVNNTSDKSHDSRNSSQHLRVPNFYPHSDSDDDKDSVNQIEISFTDKDCNSSRAFLKAKELMTSEEVFIDVLKLLNVDFRNFVQMKNHETKNSCIPNTEVNKILNHLSQLQSLNEDILEDLRKRIENWDTNPKISDVIVKKGAFLKMYTTYIQNFESQTNYLDECMIKYPKFGKLVKEFESSDKCKKLSLKHYMLKPVQRIPQYRLLLNDYLKHLDEGSVDYADTVSALNIVCDVVDHANRNIGHGDKEGRLMHFQSLLGEYALIKPGRALIKDGPLEKICRKSVKDRYFILLNDCFLHTTYSKQYLKIHQELPLSGMKVCLNDDEKYSNSFTVHSIKRSFILCAKTESECKDWVEKLHGAIEEHIKKQKTFLNVKIEMSDSFKLGKEAPVWVPDGKVTMCQICTAEFTALFRRHHCRGCGKVVCRNCGSNQAPLQYTNFKSDRVCDQCFDLLLKGVQNEYLYIKSKFVKYSSAGNGKKPKYIPPRLKEVSANDSESSMSGWLYRKSRKSWKMFWYVLKDHVLYVYKASEDVLALETIPVLGYEVERAKVNFEEIDKNLIFSLVHSSQMPLIFRAESQTSADRYLNN</sequence>
<evidence type="ECO:0000259" key="10">
    <source>
        <dbReference type="PROSITE" id="PS50003"/>
    </source>
</evidence>
<dbReference type="CDD" id="cd00160">
    <property type="entry name" value="RhoGEF"/>
    <property type="match status" value="1"/>
</dbReference>
<dbReference type="CTD" id="8237909"/>
<dbReference type="InterPro" id="IPR000306">
    <property type="entry name" value="Znf_FYVE"/>
</dbReference>
<dbReference type="SUPFAM" id="SSF48065">
    <property type="entry name" value="DBL homology domain (DH-domain)"/>
    <property type="match status" value="1"/>
</dbReference>
<reference evidence="14" key="3">
    <citation type="submission" date="2021-02" db="UniProtKB">
        <authorList>
            <consortium name="EnsemblMetazoa"/>
        </authorList>
    </citation>
    <scope>IDENTIFICATION</scope>
    <source>
        <strain evidence="14">USDA</strain>
    </source>
</reference>
<keyword evidence="2" id="KW-0963">Cytoplasm</keyword>
<evidence type="ECO:0000313" key="15">
    <source>
        <dbReference type="Proteomes" id="UP000009046"/>
    </source>
</evidence>
<evidence type="ECO:0000256" key="6">
    <source>
        <dbReference type="ARBA" id="ARBA00022833"/>
    </source>
</evidence>
<feature type="domain" description="PH" evidence="10">
    <location>
        <begin position="684"/>
        <end position="777"/>
    </location>
</feature>
<dbReference type="PROSITE" id="PS50178">
    <property type="entry name" value="ZF_FYVE"/>
    <property type="match status" value="1"/>
</dbReference>
<dbReference type="Proteomes" id="UP000009046">
    <property type="component" value="Unassembled WGS sequence"/>
</dbReference>
<evidence type="ECO:0000313" key="14">
    <source>
        <dbReference type="EnsemblMetazoa" id="PHUM226100-PA"/>
    </source>
</evidence>
<evidence type="ECO:0000259" key="11">
    <source>
        <dbReference type="PROSITE" id="PS50010"/>
    </source>
</evidence>
<reference evidence="13" key="2">
    <citation type="submission" date="2007-04" db="EMBL/GenBank/DDBJ databases">
        <title>The genome of the human body louse.</title>
        <authorList>
            <consortium name="The Human Body Louse Genome Consortium"/>
            <person name="Kirkness E."/>
            <person name="Walenz B."/>
            <person name="Hass B."/>
            <person name="Bruggner R."/>
            <person name="Strausberg R."/>
        </authorList>
    </citation>
    <scope>NUCLEOTIDE SEQUENCE</scope>
    <source>
        <strain evidence="13">USDA</strain>
    </source>
</reference>
<dbReference type="InterPro" id="IPR011993">
    <property type="entry name" value="PH-like_dom_sf"/>
</dbReference>
<feature type="compositionally biased region" description="Low complexity" evidence="9">
    <location>
        <begin position="50"/>
        <end position="62"/>
    </location>
</feature>
<dbReference type="PROSITE" id="PS50003">
    <property type="entry name" value="PH_DOMAIN"/>
    <property type="match status" value="2"/>
</dbReference>
<dbReference type="Pfam" id="PF00621">
    <property type="entry name" value="RhoGEF"/>
    <property type="match status" value="1"/>
</dbReference>
<dbReference type="InterPro" id="IPR035899">
    <property type="entry name" value="DBL_dom_sf"/>
</dbReference>
<feature type="region of interest" description="Disordered" evidence="9">
    <location>
        <begin position="1"/>
        <end position="102"/>
    </location>
</feature>
<accession>E0VID4</accession>
<keyword evidence="4" id="KW-0479">Metal-binding</keyword>
<dbReference type="Gene3D" id="3.30.40.10">
    <property type="entry name" value="Zinc/RING finger domain, C3HC4 (zinc finger)"/>
    <property type="match status" value="1"/>
</dbReference>
<dbReference type="SMART" id="SM00064">
    <property type="entry name" value="FYVE"/>
    <property type="match status" value="1"/>
</dbReference>
<dbReference type="SUPFAM" id="SSF50729">
    <property type="entry name" value="PH domain-like"/>
    <property type="match status" value="2"/>
</dbReference>
<evidence type="ECO:0000256" key="1">
    <source>
        <dbReference type="ARBA" id="ARBA00004245"/>
    </source>
</evidence>
<evidence type="ECO:0000256" key="2">
    <source>
        <dbReference type="ARBA" id="ARBA00022490"/>
    </source>
</evidence>
<dbReference type="STRING" id="121224.E0VID4"/>
<dbReference type="GO" id="GO:0008270">
    <property type="term" value="F:zinc ion binding"/>
    <property type="evidence" value="ECO:0007669"/>
    <property type="project" value="UniProtKB-KW"/>
</dbReference>
<dbReference type="OMA" id="FVNQCQH"/>
<dbReference type="Gene3D" id="1.20.900.10">
    <property type="entry name" value="Dbl homology (DH) domain"/>
    <property type="match status" value="1"/>
</dbReference>
<reference evidence="13" key="1">
    <citation type="submission" date="2007-04" db="EMBL/GenBank/DDBJ databases">
        <title>Annotation of Pediculus humanus corporis strain USDA.</title>
        <authorList>
            <person name="Kirkness E."/>
            <person name="Hannick L."/>
            <person name="Hass B."/>
            <person name="Bruggner R."/>
            <person name="Lawson D."/>
            <person name="Bidwell S."/>
            <person name="Joardar V."/>
            <person name="Caler E."/>
            <person name="Walenz B."/>
            <person name="Inman J."/>
            <person name="Schobel S."/>
            <person name="Galinsky K."/>
            <person name="Amedeo P."/>
            <person name="Strausberg R."/>
        </authorList>
    </citation>
    <scope>NUCLEOTIDE SEQUENCE</scope>
    <source>
        <strain evidence="13">USDA</strain>
    </source>
</reference>